<proteinExistence type="predicted"/>
<dbReference type="AlphaFoldDB" id="A0A6L2P5L6"/>
<dbReference type="EMBL" id="BKCJ010010603">
    <property type="protein sequence ID" value="GEU92325.1"/>
    <property type="molecule type" value="Genomic_DNA"/>
</dbReference>
<organism evidence="1">
    <name type="scientific">Tanacetum cinerariifolium</name>
    <name type="common">Dalmatian daisy</name>
    <name type="synonym">Chrysanthemum cinerariifolium</name>
    <dbReference type="NCBI Taxonomy" id="118510"/>
    <lineage>
        <taxon>Eukaryota</taxon>
        <taxon>Viridiplantae</taxon>
        <taxon>Streptophyta</taxon>
        <taxon>Embryophyta</taxon>
        <taxon>Tracheophyta</taxon>
        <taxon>Spermatophyta</taxon>
        <taxon>Magnoliopsida</taxon>
        <taxon>eudicotyledons</taxon>
        <taxon>Gunneridae</taxon>
        <taxon>Pentapetalae</taxon>
        <taxon>asterids</taxon>
        <taxon>campanulids</taxon>
        <taxon>Asterales</taxon>
        <taxon>Asteraceae</taxon>
        <taxon>Asteroideae</taxon>
        <taxon>Anthemideae</taxon>
        <taxon>Anthemidinae</taxon>
        <taxon>Tanacetum</taxon>
    </lineage>
</organism>
<evidence type="ECO:0000313" key="1">
    <source>
        <dbReference type="EMBL" id="GEU92325.1"/>
    </source>
</evidence>
<name>A0A6L2P5L6_TANCI</name>
<comment type="caution">
    <text evidence="1">The sequence shown here is derived from an EMBL/GenBank/DDBJ whole genome shotgun (WGS) entry which is preliminary data.</text>
</comment>
<sequence length="165" mass="18697">MSWLDAYDEPICDMEDKVNNTSPKSAPQVLPSFVVYTSPVTYPEEVDETKGISMEIEPLDHTQLEDLGLNTCNHDIPLIFKEIPSVDDLEPQLLPKFSPLDCNLPGSGFTFLLAVASFFTGSGKLFCQWELCNWQWECLVHFIPNNPPLNLMLQLQSSFQNKMII</sequence>
<accession>A0A6L2P5L6</accession>
<reference evidence="1" key="1">
    <citation type="journal article" date="2019" name="Sci. Rep.">
        <title>Draft genome of Tanacetum cinerariifolium, the natural source of mosquito coil.</title>
        <authorList>
            <person name="Yamashiro T."/>
            <person name="Shiraishi A."/>
            <person name="Satake H."/>
            <person name="Nakayama K."/>
        </authorList>
    </citation>
    <scope>NUCLEOTIDE SEQUENCE</scope>
</reference>
<gene>
    <name evidence="1" type="ORF">Tci_064303</name>
</gene>
<protein>
    <submittedName>
        <fullName evidence="1">Uncharacterized protein</fullName>
    </submittedName>
</protein>